<evidence type="ECO:0000313" key="3">
    <source>
        <dbReference type="Proteomes" id="UP000327157"/>
    </source>
</evidence>
<sequence length="138" mass="15568">MDVSKRGKAPKTDEEKKDERKAWRKKDARALYAIQSFCGDDTYERSLLQAYPAPIDHDDGPTPTDREARPELAMEEGLNAGHESNANDIYATFVKYVKSNDWDKAIHERISSGGTALHYAVRPLNNCSVRNIEQSKQG</sequence>
<organism evidence="2 3">
    <name type="scientific">Pyrus ussuriensis x Pyrus communis</name>
    <dbReference type="NCBI Taxonomy" id="2448454"/>
    <lineage>
        <taxon>Eukaryota</taxon>
        <taxon>Viridiplantae</taxon>
        <taxon>Streptophyta</taxon>
        <taxon>Embryophyta</taxon>
        <taxon>Tracheophyta</taxon>
        <taxon>Spermatophyta</taxon>
        <taxon>Magnoliopsida</taxon>
        <taxon>eudicotyledons</taxon>
        <taxon>Gunneridae</taxon>
        <taxon>Pentapetalae</taxon>
        <taxon>rosids</taxon>
        <taxon>fabids</taxon>
        <taxon>Rosales</taxon>
        <taxon>Rosaceae</taxon>
        <taxon>Amygdaloideae</taxon>
        <taxon>Maleae</taxon>
        <taxon>Pyrus</taxon>
    </lineage>
</organism>
<accession>A0A5N5GAM7</accession>
<gene>
    <name evidence="2" type="ORF">D8674_018514</name>
</gene>
<evidence type="ECO:0000256" key="1">
    <source>
        <dbReference type="SAM" id="MobiDB-lite"/>
    </source>
</evidence>
<dbReference type="EMBL" id="SMOL01000487">
    <property type="protein sequence ID" value="KAB2610482.1"/>
    <property type="molecule type" value="Genomic_DNA"/>
</dbReference>
<comment type="caution">
    <text evidence="2">The sequence shown here is derived from an EMBL/GenBank/DDBJ whole genome shotgun (WGS) entry which is preliminary data.</text>
</comment>
<protein>
    <submittedName>
        <fullName evidence="2">Uncharacterized protein</fullName>
    </submittedName>
</protein>
<evidence type="ECO:0000313" key="2">
    <source>
        <dbReference type="EMBL" id="KAB2610482.1"/>
    </source>
</evidence>
<proteinExistence type="predicted"/>
<keyword evidence="3" id="KW-1185">Reference proteome</keyword>
<reference evidence="3" key="2">
    <citation type="submission" date="2019-10" db="EMBL/GenBank/DDBJ databases">
        <title>A de novo genome assembly of a pear dwarfing rootstock.</title>
        <authorList>
            <person name="Wang F."/>
            <person name="Wang J."/>
            <person name="Li S."/>
            <person name="Zhang Y."/>
            <person name="Fang M."/>
            <person name="Ma L."/>
            <person name="Zhao Y."/>
            <person name="Jiang S."/>
        </authorList>
    </citation>
    <scope>NUCLEOTIDE SEQUENCE [LARGE SCALE GENOMIC DNA]</scope>
</reference>
<reference evidence="2 3" key="1">
    <citation type="submission" date="2019-09" db="EMBL/GenBank/DDBJ databases">
        <authorList>
            <person name="Ou C."/>
        </authorList>
    </citation>
    <scope>NUCLEOTIDE SEQUENCE [LARGE SCALE GENOMIC DNA]</scope>
    <source>
        <strain evidence="2">S2</strain>
        <tissue evidence="2">Leaf</tissue>
    </source>
</reference>
<dbReference type="OrthoDB" id="1925304at2759"/>
<feature type="compositionally biased region" description="Basic and acidic residues" evidence="1">
    <location>
        <begin position="10"/>
        <end position="21"/>
    </location>
</feature>
<feature type="region of interest" description="Disordered" evidence="1">
    <location>
        <begin position="1"/>
        <end position="22"/>
    </location>
</feature>
<dbReference type="Proteomes" id="UP000327157">
    <property type="component" value="Chromosome 17"/>
</dbReference>
<reference evidence="2 3" key="3">
    <citation type="submission" date="2019-11" db="EMBL/GenBank/DDBJ databases">
        <title>A de novo genome assembly of a pear dwarfing rootstock.</title>
        <authorList>
            <person name="Wang F."/>
            <person name="Wang J."/>
            <person name="Li S."/>
            <person name="Zhang Y."/>
            <person name="Fang M."/>
            <person name="Ma L."/>
            <person name="Zhao Y."/>
            <person name="Jiang S."/>
        </authorList>
    </citation>
    <scope>NUCLEOTIDE SEQUENCE [LARGE SCALE GENOMIC DNA]</scope>
    <source>
        <strain evidence="2">S2</strain>
        <tissue evidence="2">Leaf</tissue>
    </source>
</reference>
<name>A0A5N5GAM7_9ROSA</name>
<dbReference type="AlphaFoldDB" id="A0A5N5GAM7"/>